<accession>A0A482Y1N0</accession>
<sequence length="83" mass="9575">MYTFLEKRNMSGWSPPTIPQKWFIGIGVLYGLLVVYLFLTQHITSIIWLGILLGVLYLSWRFVAAVEAIADALQRIAYQQEQN</sequence>
<keyword evidence="1" id="KW-0812">Transmembrane</keyword>
<name>A0A482Y1N0_9EURY</name>
<evidence type="ECO:0000313" key="2">
    <source>
        <dbReference type="EMBL" id="RZV05223.1"/>
    </source>
</evidence>
<dbReference type="InterPro" id="IPR058379">
    <property type="entry name" value="DUF8066"/>
</dbReference>
<protein>
    <submittedName>
        <fullName evidence="2">Uncharacterized protein</fullName>
    </submittedName>
</protein>
<organism evidence="2 3">
    <name type="scientific">Natrinema hispanicum</name>
    <dbReference type="NCBI Taxonomy" id="392421"/>
    <lineage>
        <taxon>Archaea</taxon>
        <taxon>Methanobacteriati</taxon>
        <taxon>Methanobacteriota</taxon>
        <taxon>Stenosarchaea group</taxon>
        <taxon>Halobacteria</taxon>
        <taxon>Halobacteriales</taxon>
        <taxon>Natrialbaceae</taxon>
        <taxon>Natrinema</taxon>
    </lineage>
</organism>
<dbReference type="EMBL" id="SHMP01000010">
    <property type="protein sequence ID" value="RZV05223.1"/>
    <property type="molecule type" value="Genomic_DNA"/>
</dbReference>
<proteinExistence type="predicted"/>
<dbReference type="Pfam" id="PF26262">
    <property type="entry name" value="DUF8066"/>
    <property type="match status" value="1"/>
</dbReference>
<keyword evidence="1" id="KW-0472">Membrane</keyword>
<reference evidence="2 3" key="1">
    <citation type="submission" date="2019-02" db="EMBL/GenBank/DDBJ databases">
        <title>Genomic Encyclopedia of Archaeal and Bacterial Type Strains, Phase II (KMG-II): from individual species to whole genera.</title>
        <authorList>
            <person name="Goeker M."/>
        </authorList>
    </citation>
    <scope>NUCLEOTIDE SEQUENCE [LARGE SCALE GENOMIC DNA]</scope>
    <source>
        <strain evidence="2 3">DSM 18328</strain>
    </source>
</reference>
<keyword evidence="1" id="KW-1133">Transmembrane helix</keyword>
<dbReference type="AlphaFoldDB" id="A0A482Y1N0"/>
<feature type="transmembrane region" description="Helical" evidence="1">
    <location>
        <begin position="21"/>
        <end position="39"/>
    </location>
</feature>
<dbReference type="Proteomes" id="UP000291097">
    <property type="component" value="Unassembled WGS sequence"/>
</dbReference>
<comment type="caution">
    <text evidence="2">The sequence shown here is derived from an EMBL/GenBank/DDBJ whole genome shotgun (WGS) entry which is preliminary data.</text>
</comment>
<evidence type="ECO:0000256" key="1">
    <source>
        <dbReference type="SAM" id="Phobius"/>
    </source>
</evidence>
<feature type="transmembrane region" description="Helical" evidence="1">
    <location>
        <begin position="45"/>
        <end position="66"/>
    </location>
</feature>
<evidence type="ECO:0000313" key="3">
    <source>
        <dbReference type="Proteomes" id="UP000291097"/>
    </source>
</evidence>
<gene>
    <name evidence="2" type="ORF">BDK88_4246</name>
</gene>